<organism evidence="1">
    <name type="scientific">Arundo donax</name>
    <name type="common">Giant reed</name>
    <name type="synonym">Donax arundinaceus</name>
    <dbReference type="NCBI Taxonomy" id="35708"/>
    <lineage>
        <taxon>Eukaryota</taxon>
        <taxon>Viridiplantae</taxon>
        <taxon>Streptophyta</taxon>
        <taxon>Embryophyta</taxon>
        <taxon>Tracheophyta</taxon>
        <taxon>Spermatophyta</taxon>
        <taxon>Magnoliopsida</taxon>
        <taxon>Liliopsida</taxon>
        <taxon>Poales</taxon>
        <taxon>Poaceae</taxon>
        <taxon>PACMAD clade</taxon>
        <taxon>Arundinoideae</taxon>
        <taxon>Arundineae</taxon>
        <taxon>Arundo</taxon>
    </lineage>
</organism>
<sequence>MWRTWKVIAHLHYITRYKCIYHGNMTSIYPYKHSAAWIS</sequence>
<dbReference type="EMBL" id="GBRH01236777">
    <property type="protein sequence ID" value="JAD61118.1"/>
    <property type="molecule type" value="Transcribed_RNA"/>
</dbReference>
<name>A0A0A9BG79_ARUDO</name>
<evidence type="ECO:0000313" key="1">
    <source>
        <dbReference type="EMBL" id="JAD61118.1"/>
    </source>
</evidence>
<protein>
    <submittedName>
        <fullName evidence="1">Uncharacterized protein</fullName>
    </submittedName>
</protein>
<proteinExistence type="predicted"/>
<reference evidence="1" key="2">
    <citation type="journal article" date="2015" name="Data Brief">
        <title>Shoot transcriptome of the giant reed, Arundo donax.</title>
        <authorList>
            <person name="Barrero R.A."/>
            <person name="Guerrero F.D."/>
            <person name="Moolhuijzen P."/>
            <person name="Goolsby J.A."/>
            <person name="Tidwell J."/>
            <person name="Bellgard S.E."/>
            <person name="Bellgard M.I."/>
        </authorList>
    </citation>
    <scope>NUCLEOTIDE SEQUENCE</scope>
    <source>
        <tissue evidence="1">Shoot tissue taken approximately 20 cm above the soil surface</tissue>
    </source>
</reference>
<accession>A0A0A9BG79</accession>
<dbReference type="AlphaFoldDB" id="A0A0A9BG79"/>
<reference evidence="1" key="1">
    <citation type="submission" date="2014-09" db="EMBL/GenBank/DDBJ databases">
        <authorList>
            <person name="Magalhaes I.L.F."/>
            <person name="Oliveira U."/>
            <person name="Santos F.R."/>
            <person name="Vidigal T.H.D.A."/>
            <person name="Brescovit A.D."/>
            <person name="Santos A.J."/>
        </authorList>
    </citation>
    <scope>NUCLEOTIDE SEQUENCE</scope>
    <source>
        <tissue evidence="1">Shoot tissue taken approximately 20 cm above the soil surface</tissue>
    </source>
</reference>